<evidence type="ECO:0000313" key="2">
    <source>
        <dbReference type="Proteomes" id="UP000028542"/>
    </source>
</evidence>
<accession>A0A084JEJ3</accession>
<sequence length="130" mass="15429">MNGKNNKSERIVDCFRIDVIMNNLRNAVNKNILTNEEYEEVTWLLKLVLKSNEFFKTTGEVDNLLANICGFKHNTKSTGRDRIVDWYFRELEKLENEEKLLILKKIAKYSFIDIPQDYKGWKNILIKKGR</sequence>
<dbReference type="AlphaFoldDB" id="A0A084JEJ3"/>
<dbReference type="Proteomes" id="UP000028542">
    <property type="component" value="Unassembled WGS sequence"/>
</dbReference>
<dbReference type="RefSeq" id="WP_035131309.1">
    <property type="nucleotide sequence ID" value="NZ_JPMD01000013.1"/>
</dbReference>
<name>A0A084JEJ3_9CLOT</name>
<dbReference type="eggNOG" id="ENOG5034C4K">
    <property type="taxonomic scope" value="Bacteria"/>
</dbReference>
<comment type="caution">
    <text evidence="1">The sequence shown here is derived from an EMBL/GenBank/DDBJ whole genome shotgun (WGS) entry which is preliminary data.</text>
</comment>
<dbReference type="EMBL" id="JPMD01000013">
    <property type="protein sequence ID" value="KEZ87377.1"/>
    <property type="molecule type" value="Genomic_DNA"/>
</dbReference>
<reference evidence="1 2" key="1">
    <citation type="submission" date="2014-07" db="EMBL/GenBank/DDBJ databases">
        <title>Draft genome of Clostridium sulfidigenes 113A isolated from sediments associated with methane hydrate from Krishna Godavari basin.</title>
        <authorList>
            <person name="Honkalas V.S."/>
            <person name="Dabir A.P."/>
            <person name="Arora P."/>
            <person name="Dhakephalkar P.K."/>
        </authorList>
    </citation>
    <scope>NUCLEOTIDE SEQUENCE [LARGE SCALE GENOMIC DNA]</scope>
    <source>
        <strain evidence="1 2">113A</strain>
    </source>
</reference>
<keyword evidence="2" id="KW-1185">Reference proteome</keyword>
<dbReference type="STRING" id="318464.IO99_06050"/>
<evidence type="ECO:0000313" key="1">
    <source>
        <dbReference type="EMBL" id="KEZ87377.1"/>
    </source>
</evidence>
<gene>
    <name evidence="1" type="ORF">IO99_06050</name>
</gene>
<organism evidence="1 2">
    <name type="scientific">Clostridium sulfidigenes</name>
    <dbReference type="NCBI Taxonomy" id="318464"/>
    <lineage>
        <taxon>Bacteria</taxon>
        <taxon>Bacillati</taxon>
        <taxon>Bacillota</taxon>
        <taxon>Clostridia</taxon>
        <taxon>Eubacteriales</taxon>
        <taxon>Clostridiaceae</taxon>
        <taxon>Clostridium</taxon>
    </lineage>
</organism>
<proteinExistence type="predicted"/>
<protein>
    <submittedName>
        <fullName evidence="1">Uncharacterized protein</fullName>
    </submittedName>
</protein>